<organism evidence="1 3">
    <name type="scientific">Brenneria nigrifluens DSM 30175 = ATCC 13028</name>
    <dbReference type="NCBI Taxonomy" id="1121120"/>
    <lineage>
        <taxon>Bacteria</taxon>
        <taxon>Pseudomonadati</taxon>
        <taxon>Pseudomonadota</taxon>
        <taxon>Gammaproteobacteria</taxon>
        <taxon>Enterobacterales</taxon>
        <taxon>Pectobacteriaceae</taxon>
        <taxon>Brenneria</taxon>
    </lineage>
</organism>
<sequence>MLHFNPAELRPVVEETLANQCELLLVKDQGIYLMSAEGAWRKDGHIKYLVYADGCNPEKDEDWYDTACEFAGGDDFCEHLKLDAKAAERILSEGNQLRIHLLKEELIIHVAPVEWVCVADYRRMAARLLQQANVHYPACVGKSELKRWRNSAINLLGTACYTACKRAKPRDREEFQAAFRLLKQRIDSVNALGAIRYPAC</sequence>
<dbReference type="Proteomes" id="UP000303847">
    <property type="component" value="Chromosome"/>
</dbReference>
<dbReference type="EMBL" id="CP034036">
    <property type="protein sequence ID" value="QCR06114.1"/>
    <property type="molecule type" value="Genomic_DNA"/>
</dbReference>
<evidence type="ECO:0000313" key="1">
    <source>
        <dbReference type="EMBL" id="PWC21012.1"/>
    </source>
</evidence>
<evidence type="ECO:0000313" key="3">
    <source>
        <dbReference type="Proteomes" id="UP000295985"/>
    </source>
</evidence>
<evidence type="ECO:0000313" key="4">
    <source>
        <dbReference type="Proteomes" id="UP000303847"/>
    </source>
</evidence>
<dbReference type="InterPro" id="IPR021436">
    <property type="entry name" value="DUF3085"/>
</dbReference>
<protein>
    <submittedName>
        <fullName evidence="1">DUF3085 domain-containing protein</fullName>
    </submittedName>
</protein>
<gene>
    <name evidence="1" type="ORF">DDT54_19660</name>
    <name evidence="2" type="ORF">EH206_19265</name>
</gene>
<dbReference type="Proteomes" id="UP000295985">
    <property type="component" value="Unassembled WGS sequence"/>
</dbReference>
<proteinExistence type="predicted"/>
<evidence type="ECO:0000313" key="2">
    <source>
        <dbReference type="EMBL" id="QCR06114.1"/>
    </source>
</evidence>
<reference evidence="2 4" key="2">
    <citation type="submission" date="2018-11" db="EMBL/GenBank/DDBJ databases">
        <title>Genome sequences of Brenneria nigrifluens and Brenneria rubrifaciens.</title>
        <authorList>
            <person name="Poret-Peterson A.T."/>
            <person name="McClean A.E."/>
            <person name="Kluepfel D.A."/>
        </authorList>
    </citation>
    <scope>NUCLEOTIDE SEQUENCE [LARGE SCALE GENOMIC DNA]</scope>
    <source>
        <strain evidence="2 4">ATCC 13028</strain>
    </source>
</reference>
<dbReference type="EMBL" id="QDKK01000041">
    <property type="protein sequence ID" value="PWC21012.1"/>
    <property type="molecule type" value="Genomic_DNA"/>
</dbReference>
<name>A0A2U1UHE7_9GAMM</name>
<reference evidence="1 3" key="1">
    <citation type="submission" date="2018-04" db="EMBL/GenBank/DDBJ databases">
        <title>Brenneria corticis sp.nov.</title>
        <authorList>
            <person name="Li Y."/>
        </authorList>
    </citation>
    <scope>NUCLEOTIDE SEQUENCE [LARGE SCALE GENOMIC DNA]</scope>
    <source>
        <strain evidence="1 3">LMG 2694</strain>
    </source>
</reference>
<keyword evidence="4" id="KW-1185">Reference proteome</keyword>
<accession>A0A2U1UHE7</accession>
<dbReference type="AlphaFoldDB" id="A0A2U1UHE7"/>
<dbReference type="RefSeq" id="WP_009114215.1">
    <property type="nucleotide sequence ID" value="NZ_CP034036.1"/>
</dbReference>
<dbReference type="Pfam" id="PF11284">
    <property type="entry name" value="DUF3085"/>
    <property type="match status" value="1"/>
</dbReference>
<dbReference type="OrthoDB" id="6520566at2"/>